<gene>
    <name evidence="2" type="ORF">Esi_0188_0015</name>
</gene>
<feature type="transmembrane region" description="Helical" evidence="1">
    <location>
        <begin position="39"/>
        <end position="65"/>
    </location>
</feature>
<keyword evidence="1" id="KW-0812">Transmembrane</keyword>
<feature type="transmembrane region" description="Helical" evidence="1">
    <location>
        <begin position="71"/>
        <end position="96"/>
    </location>
</feature>
<feature type="transmembrane region" description="Helical" evidence="1">
    <location>
        <begin position="117"/>
        <end position="137"/>
    </location>
</feature>
<dbReference type="AlphaFoldDB" id="D7FPB4"/>
<keyword evidence="1" id="KW-1133">Transmembrane helix</keyword>
<dbReference type="EMBL" id="FN649735">
    <property type="protein sequence ID" value="CBJ30373.1"/>
    <property type="molecule type" value="Genomic_DNA"/>
</dbReference>
<feature type="transmembrane region" description="Helical" evidence="1">
    <location>
        <begin position="149"/>
        <end position="170"/>
    </location>
</feature>
<accession>D7FPB4</accession>
<evidence type="ECO:0000313" key="2">
    <source>
        <dbReference type="EMBL" id="CBJ30373.1"/>
    </source>
</evidence>
<protein>
    <submittedName>
        <fullName evidence="2">Uncharacterized protein</fullName>
    </submittedName>
</protein>
<dbReference type="Proteomes" id="UP000002630">
    <property type="component" value="Linkage Group LG10"/>
</dbReference>
<name>D7FPB4_ECTSI</name>
<dbReference type="EMBL" id="FN648347">
    <property type="protein sequence ID" value="CBJ30373.1"/>
    <property type="molecule type" value="Genomic_DNA"/>
</dbReference>
<sequence length="212" mass="22889">MLFGVAMMAEFWLESLPHQLVSPGSFAEWLTKVSRKHNIFLVVGLLNAGIISTLGVGTLFMTFWPPLLVDLAVASGSAITCIVIIFVAVRITSFINCAMSEHAASSNEFYIEAKKNLWKQALALCSIGCAVSVAIAVRHLTQFGRSTPIIVWTAQTLCGHAAALIFTSLTQFQAAPSMSRASSTRPSLIATMTSSSEYSATKISRFPRKARA</sequence>
<keyword evidence="3" id="KW-1185">Reference proteome</keyword>
<proteinExistence type="predicted"/>
<reference evidence="2 3" key="1">
    <citation type="journal article" date="2010" name="Nature">
        <title>The Ectocarpus genome and the independent evolution of multicellularity in brown algae.</title>
        <authorList>
            <person name="Cock J.M."/>
            <person name="Sterck L."/>
            <person name="Rouze P."/>
            <person name="Scornet D."/>
            <person name="Allen A.E."/>
            <person name="Amoutzias G."/>
            <person name="Anthouard V."/>
            <person name="Artiguenave F."/>
            <person name="Aury J.M."/>
            <person name="Badger J.H."/>
            <person name="Beszteri B."/>
            <person name="Billiau K."/>
            <person name="Bonnet E."/>
            <person name="Bothwell J.H."/>
            <person name="Bowler C."/>
            <person name="Boyen C."/>
            <person name="Brownlee C."/>
            <person name="Carrano C.J."/>
            <person name="Charrier B."/>
            <person name="Cho G.Y."/>
            <person name="Coelho S.M."/>
            <person name="Collen J."/>
            <person name="Corre E."/>
            <person name="Da Silva C."/>
            <person name="Delage L."/>
            <person name="Delaroque N."/>
            <person name="Dittami S.M."/>
            <person name="Doulbeau S."/>
            <person name="Elias M."/>
            <person name="Farnham G."/>
            <person name="Gachon C.M."/>
            <person name="Gschloessl B."/>
            <person name="Heesch S."/>
            <person name="Jabbari K."/>
            <person name="Jubin C."/>
            <person name="Kawai H."/>
            <person name="Kimura K."/>
            <person name="Kloareg B."/>
            <person name="Kupper F.C."/>
            <person name="Lang D."/>
            <person name="Le Bail A."/>
            <person name="Leblanc C."/>
            <person name="Lerouge P."/>
            <person name="Lohr M."/>
            <person name="Lopez P.J."/>
            <person name="Martens C."/>
            <person name="Maumus F."/>
            <person name="Michel G."/>
            <person name="Miranda-Saavedra D."/>
            <person name="Morales J."/>
            <person name="Moreau H."/>
            <person name="Motomura T."/>
            <person name="Nagasato C."/>
            <person name="Napoli C.A."/>
            <person name="Nelson D.R."/>
            <person name="Nyvall-Collen P."/>
            <person name="Peters A.F."/>
            <person name="Pommier C."/>
            <person name="Potin P."/>
            <person name="Poulain J."/>
            <person name="Quesneville H."/>
            <person name="Read B."/>
            <person name="Rensing S.A."/>
            <person name="Ritter A."/>
            <person name="Rousvoal S."/>
            <person name="Samanta M."/>
            <person name="Samson G."/>
            <person name="Schroeder D.C."/>
            <person name="Segurens B."/>
            <person name="Strittmatter M."/>
            <person name="Tonon T."/>
            <person name="Tregear J.W."/>
            <person name="Valentin K."/>
            <person name="von Dassow P."/>
            <person name="Yamagishi T."/>
            <person name="Van de Peer Y."/>
            <person name="Wincker P."/>
        </authorList>
    </citation>
    <scope>NUCLEOTIDE SEQUENCE [LARGE SCALE GENOMIC DNA]</scope>
    <source>
        <strain evidence="3">Ec32 / CCAP1310/4</strain>
    </source>
</reference>
<organism evidence="2 3">
    <name type="scientific">Ectocarpus siliculosus</name>
    <name type="common">Brown alga</name>
    <name type="synonym">Conferva siliculosa</name>
    <dbReference type="NCBI Taxonomy" id="2880"/>
    <lineage>
        <taxon>Eukaryota</taxon>
        <taxon>Sar</taxon>
        <taxon>Stramenopiles</taxon>
        <taxon>Ochrophyta</taxon>
        <taxon>PX clade</taxon>
        <taxon>Phaeophyceae</taxon>
        <taxon>Ectocarpales</taxon>
        <taxon>Ectocarpaceae</taxon>
        <taxon>Ectocarpus</taxon>
    </lineage>
</organism>
<evidence type="ECO:0000256" key="1">
    <source>
        <dbReference type="SAM" id="Phobius"/>
    </source>
</evidence>
<keyword evidence="1" id="KW-0472">Membrane</keyword>
<dbReference type="InParanoid" id="D7FPB4"/>
<evidence type="ECO:0000313" key="3">
    <source>
        <dbReference type="Proteomes" id="UP000002630"/>
    </source>
</evidence>